<feature type="signal peptide" evidence="1">
    <location>
        <begin position="1"/>
        <end position="31"/>
    </location>
</feature>
<name>A0ABV5M912_9ACTN</name>
<dbReference type="RefSeq" id="WP_223103296.1">
    <property type="nucleotide sequence ID" value="NZ_CP061913.1"/>
</dbReference>
<dbReference type="InterPro" id="IPR049457">
    <property type="entry name" value="Emfourin"/>
</dbReference>
<gene>
    <name evidence="2" type="ORF">ACFFTR_19980</name>
</gene>
<dbReference type="EMBL" id="JBHMCA010000042">
    <property type="protein sequence ID" value="MFB9445360.1"/>
    <property type="molecule type" value="Genomic_DNA"/>
</dbReference>
<reference evidence="2 3" key="1">
    <citation type="submission" date="2024-09" db="EMBL/GenBank/DDBJ databases">
        <authorList>
            <person name="Sun Q."/>
            <person name="Mori K."/>
        </authorList>
    </citation>
    <scope>NUCLEOTIDE SEQUENCE [LARGE SCALE GENOMIC DNA]</scope>
    <source>
        <strain evidence="2 3">JCM 3307</strain>
    </source>
</reference>
<keyword evidence="3" id="KW-1185">Reference proteome</keyword>
<evidence type="ECO:0000313" key="3">
    <source>
        <dbReference type="Proteomes" id="UP001589608"/>
    </source>
</evidence>
<sequence length="147" mass="15267">MQRTILRSGAGIGIAAAAAAALIAPAAPAAAAGPMGAGAATQAATQIVLERSGGFAGEHTAFVVDTTTVGGAPALRLAGTRRFQRLHAAYLPKHTCCDRYAYRVTVTYRGERTKTVATMQGARAPQVLWDVISQSERYGVRPFAPQA</sequence>
<keyword evidence="1" id="KW-0732">Signal</keyword>
<feature type="chain" id="PRO_5047419754" evidence="1">
    <location>
        <begin position="32"/>
        <end position="147"/>
    </location>
</feature>
<proteinExistence type="predicted"/>
<evidence type="ECO:0000313" key="2">
    <source>
        <dbReference type="EMBL" id="MFB9445360.1"/>
    </source>
</evidence>
<accession>A0ABV5M912</accession>
<dbReference type="Proteomes" id="UP001589608">
    <property type="component" value="Unassembled WGS sequence"/>
</dbReference>
<protein>
    <submittedName>
        <fullName evidence="2">Protealysin inhibitor emfourin</fullName>
    </submittedName>
</protein>
<evidence type="ECO:0000256" key="1">
    <source>
        <dbReference type="SAM" id="SignalP"/>
    </source>
</evidence>
<dbReference type="Pfam" id="PF20242">
    <property type="entry name" value="Emfourin"/>
    <property type="match status" value="1"/>
</dbReference>
<comment type="caution">
    <text evidence="2">The sequence shown here is derived from an EMBL/GenBank/DDBJ whole genome shotgun (WGS) entry which is preliminary data.</text>
</comment>
<organism evidence="2 3">
    <name type="scientific">Dactylosporangium vinaceum</name>
    <dbReference type="NCBI Taxonomy" id="53362"/>
    <lineage>
        <taxon>Bacteria</taxon>
        <taxon>Bacillati</taxon>
        <taxon>Actinomycetota</taxon>
        <taxon>Actinomycetes</taxon>
        <taxon>Micromonosporales</taxon>
        <taxon>Micromonosporaceae</taxon>
        <taxon>Dactylosporangium</taxon>
    </lineage>
</organism>